<evidence type="ECO:0000313" key="2">
    <source>
        <dbReference type="EMBL" id="GMH83053.1"/>
    </source>
</evidence>
<dbReference type="AlphaFoldDB" id="A0A9W7EMX7"/>
<protein>
    <submittedName>
        <fullName evidence="2">Uncharacterized protein</fullName>
    </submittedName>
</protein>
<feature type="region of interest" description="Disordered" evidence="1">
    <location>
        <begin position="1"/>
        <end position="20"/>
    </location>
</feature>
<feature type="region of interest" description="Disordered" evidence="1">
    <location>
        <begin position="26"/>
        <end position="102"/>
    </location>
</feature>
<feature type="region of interest" description="Disordered" evidence="1">
    <location>
        <begin position="171"/>
        <end position="197"/>
    </location>
</feature>
<reference evidence="3" key="1">
    <citation type="journal article" date="2023" name="Commun. Biol.">
        <title>Genome analysis of Parmales, the sister group of diatoms, reveals the evolutionary specialization of diatoms from phago-mixotrophs to photoautotrophs.</title>
        <authorList>
            <person name="Ban H."/>
            <person name="Sato S."/>
            <person name="Yoshikawa S."/>
            <person name="Yamada K."/>
            <person name="Nakamura Y."/>
            <person name="Ichinomiya M."/>
            <person name="Sato N."/>
            <person name="Blanc-Mathieu R."/>
            <person name="Endo H."/>
            <person name="Kuwata A."/>
            <person name="Ogata H."/>
        </authorList>
    </citation>
    <scope>NUCLEOTIDE SEQUENCE [LARGE SCALE GENOMIC DNA]</scope>
    <source>
        <strain evidence="3">NIES 3701</strain>
    </source>
</reference>
<organism evidence="2 3">
    <name type="scientific">Triparma strigata</name>
    <dbReference type="NCBI Taxonomy" id="1606541"/>
    <lineage>
        <taxon>Eukaryota</taxon>
        <taxon>Sar</taxon>
        <taxon>Stramenopiles</taxon>
        <taxon>Ochrophyta</taxon>
        <taxon>Bolidophyceae</taxon>
        <taxon>Parmales</taxon>
        <taxon>Triparmaceae</taxon>
        <taxon>Triparma</taxon>
    </lineage>
</organism>
<dbReference type="Proteomes" id="UP001165085">
    <property type="component" value="Unassembled WGS sequence"/>
</dbReference>
<keyword evidence="3" id="KW-1185">Reference proteome</keyword>
<feature type="compositionally biased region" description="Polar residues" evidence="1">
    <location>
        <begin position="1"/>
        <end position="11"/>
    </location>
</feature>
<name>A0A9W7EMX7_9STRA</name>
<evidence type="ECO:0000256" key="1">
    <source>
        <dbReference type="SAM" id="MobiDB-lite"/>
    </source>
</evidence>
<feature type="compositionally biased region" description="Gly residues" evidence="1">
    <location>
        <begin position="74"/>
        <end position="87"/>
    </location>
</feature>
<evidence type="ECO:0000313" key="3">
    <source>
        <dbReference type="Proteomes" id="UP001165085"/>
    </source>
</evidence>
<dbReference type="EMBL" id="BRXY01000278">
    <property type="protein sequence ID" value="GMH83053.1"/>
    <property type="molecule type" value="Genomic_DNA"/>
</dbReference>
<accession>A0A9W7EMX7</accession>
<feature type="compositionally biased region" description="Pro residues" evidence="1">
    <location>
        <begin position="173"/>
        <end position="187"/>
    </location>
</feature>
<comment type="caution">
    <text evidence="2">The sequence shown here is derived from an EMBL/GenBank/DDBJ whole genome shotgun (WGS) entry which is preliminary data.</text>
</comment>
<proteinExistence type="predicted"/>
<dbReference type="OrthoDB" id="10674165at2759"/>
<gene>
    <name evidence="2" type="ORF">TrST_g8012</name>
</gene>
<sequence length="316" mass="35190">MPHTSSAGSGNRSPSPSTLRMLRLRSLSSMSDQLSEQKEIKAQEGTLNEAVDEERKAGIFYDRGQEQENEQEQGQGGGQQGGKGGDGLPTLIPPELPNLSQDLKFDSKSSSYLHSTLTPSLPVLTPPSLPSTSSPLLFDPSSLSYLSSSDDVSSLKQRVQQLESQVQYLLSKIPPPPPQNNQPPPTPTTERQNDVQEEAAPAWHGWNLIPLIKYLGLCVILTVKESTKPTPLVYKILKSITFVFLAFGMWYFQNFDFSTPRDENRDRFWFLRVGRGGGRGGDLVWFVGSWVFSLWPGWEMGEGEEEGEEEEHPHQD</sequence>